<reference evidence="3" key="2">
    <citation type="journal article" date="2013" name="PLoS Genet.">
        <title>Comparative genome structure, secondary metabolite, and effector coding capacity across Cochliobolus pathogens.</title>
        <authorList>
            <person name="Condon B.J."/>
            <person name="Leng Y."/>
            <person name="Wu D."/>
            <person name="Bushley K.E."/>
            <person name="Ohm R.A."/>
            <person name="Otillar R."/>
            <person name="Martin J."/>
            <person name="Schackwitz W."/>
            <person name="Grimwood J."/>
            <person name="MohdZainudin N."/>
            <person name="Xue C."/>
            <person name="Wang R."/>
            <person name="Manning V.A."/>
            <person name="Dhillon B."/>
            <person name="Tu Z.J."/>
            <person name="Steffenson B.J."/>
            <person name="Salamov A."/>
            <person name="Sun H."/>
            <person name="Lowry S."/>
            <person name="LaButti K."/>
            <person name="Han J."/>
            <person name="Copeland A."/>
            <person name="Lindquist E."/>
            <person name="Barry K."/>
            <person name="Schmutz J."/>
            <person name="Baker S.E."/>
            <person name="Ciuffetti L.M."/>
            <person name="Grigoriev I.V."/>
            <person name="Zhong S."/>
            <person name="Turgeon B.G."/>
        </authorList>
    </citation>
    <scope>NUCLEOTIDE SEQUENCE [LARGE SCALE GENOMIC DNA]</scope>
    <source>
        <strain evidence="3">C5 / ATCC 48332 / race O</strain>
    </source>
</reference>
<dbReference type="EMBL" id="KB445569">
    <property type="protein sequence ID" value="EMD96473.1"/>
    <property type="molecule type" value="Genomic_DNA"/>
</dbReference>
<dbReference type="OrthoDB" id="3695651at2759"/>
<keyword evidence="3" id="KW-1185">Reference proteome</keyword>
<protein>
    <submittedName>
        <fullName evidence="2">Uncharacterized protein</fullName>
    </submittedName>
</protein>
<feature type="compositionally biased region" description="Basic and acidic residues" evidence="1">
    <location>
        <begin position="71"/>
        <end position="86"/>
    </location>
</feature>
<gene>
    <name evidence="2" type="ORF">COCHEDRAFT_1025014</name>
</gene>
<feature type="compositionally biased region" description="Basic and acidic residues" evidence="1">
    <location>
        <begin position="32"/>
        <end position="59"/>
    </location>
</feature>
<evidence type="ECO:0000313" key="3">
    <source>
        <dbReference type="Proteomes" id="UP000016936"/>
    </source>
</evidence>
<dbReference type="Proteomes" id="UP000016936">
    <property type="component" value="Unassembled WGS sequence"/>
</dbReference>
<feature type="region of interest" description="Disordered" evidence="1">
    <location>
        <begin position="32"/>
        <end position="177"/>
    </location>
</feature>
<feature type="compositionally biased region" description="Polar residues" evidence="1">
    <location>
        <begin position="151"/>
        <end position="162"/>
    </location>
</feature>
<name>M2V9U8_COCH5</name>
<proteinExistence type="predicted"/>
<sequence length="264" mass="29840">MEKQSQSGSRIPSVSEMDARFEARMRMYMGERVMHGSVERERGQQKEMKGLGKRKRDEKDVDEEGEEKEEETNRQEKGKAEKEGRPRKLTVKLKFTACPVVRSDKDKPSSSPSSSSPPSSPPYQPSQFTRTQTPTQAPQPQAQQTGPSKVPTRQSTRNQPAPTTTPMPPSHLRITNEAPIPWAPIPLPCALLPDDHEGARAAWKRLFPHEAPLGEYGGKPTGWMAKMTWKKGRGWVERKEADVYVERFLGRVPTRSEEGRVRRG</sequence>
<accession>M2V9U8</accession>
<reference evidence="2 3" key="1">
    <citation type="journal article" date="2012" name="PLoS Pathog.">
        <title>Diverse lifestyles and strategies of plant pathogenesis encoded in the genomes of eighteen Dothideomycetes fungi.</title>
        <authorList>
            <person name="Ohm R.A."/>
            <person name="Feau N."/>
            <person name="Henrissat B."/>
            <person name="Schoch C.L."/>
            <person name="Horwitz B.A."/>
            <person name="Barry K.W."/>
            <person name="Condon B.J."/>
            <person name="Copeland A.C."/>
            <person name="Dhillon B."/>
            <person name="Glaser F."/>
            <person name="Hesse C.N."/>
            <person name="Kosti I."/>
            <person name="LaButti K."/>
            <person name="Lindquist E.A."/>
            <person name="Lucas S."/>
            <person name="Salamov A.A."/>
            <person name="Bradshaw R.E."/>
            <person name="Ciuffetti L."/>
            <person name="Hamelin R.C."/>
            <person name="Kema G.H.J."/>
            <person name="Lawrence C."/>
            <person name="Scott J.A."/>
            <person name="Spatafora J.W."/>
            <person name="Turgeon B.G."/>
            <person name="de Wit P.J.G.M."/>
            <person name="Zhong S."/>
            <person name="Goodwin S.B."/>
            <person name="Grigoriev I.V."/>
        </authorList>
    </citation>
    <scope>NUCLEOTIDE SEQUENCE [LARGE SCALE GENOMIC DNA]</scope>
    <source>
        <strain evidence="3">C5 / ATCC 48332 / race O</strain>
    </source>
</reference>
<feature type="compositionally biased region" description="Acidic residues" evidence="1">
    <location>
        <begin position="60"/>
        <end position="70"/>
    </location>
</feature>
<dbReference type="AlphaFoldDB" id="M2V9U8"/>
<organism evidence="2 3">
    <name type="scientific">Cochliobolus heterostrophus (strain C5 / ATCC 48332 / race O)</name>
    <name type="common">Southern corn leaf blight fungus</name>
    <name type="synonym">Bipolaris maydis</name>
    <dbReference type="NCBI Taxonomy" id="701091"/>
    <lineage>
        <taxon>Eukaryota</taxon>
        <taxon>Fungi</taxon>
        <taxon>Dikarya</taxon>
        <taxon>Ascomycota</taxon>
        <taxon>Pezizomycotina</taxon>
        <taxon>Dothideomycetes</taxon>
        <taxon>Pleosporomycetidae</taxon>
        <taxon>Pleosporales</taxon>
        <taxon>Pleosporineae</taxon>
        <taxon>Pleosporaceae</taxon>
        <taxon>Bipolaris</taxon>
    </lineage>
</organism>
<dbReference type="OMA" id="EGWMARE"/>
<evidence type="ECO:0000256" key="1">
    <source>
        <dbReference type="SAM" id="MobiDB-lite"/>
    </source>
</evidence>
<evidence type="ECO:0000313" key="2">
    <source>
        <dbReference type="EMBL" id="EMD96473.1"/>
    </source>
</evidence>
<feature type="compositionally biased region" description="Low complexity" evidence="1">
    <location>
        <begin position="131"/>
        <end position="145"/>
    </location>
</feature>
<dbReference type="HOGENOM" id="CLU_1053770_0_0_1"/>